<keyword evidence="6 12" id="KW-0064">Aspartyl protease</keyword>
<organism evidence="15 16">
    <name type="scientific">Rhizopus stolonifer</name>
    <name type="common">Rhizopus nigricans</name>
    <dbReference type="NCBI Taxonomy" id="4846"/>
    <lineage>
        <taxon>Eukaryota</taxon>
        <taxon>Fungi</taxon>
        <taxon>Fungi incertae sedis</taxon>
        <taxon>Mucoromycota</taxon>
        <taxon>Mucoromycotina</taxon>
        <taxon>Mucoromycetes</taxon>
        <taxon>Mucorales</taxon>
        <taxon>Mucorineae</taxon>
        <taxon>Rhizopodaceae</taxon>
        <taxon>Rhizopus</taxon>
    </lineage>
</organism>
<feature type="domain" description="Peptidase A1" evidence="14">
    <location>
        <begin position="37"/>
        <end position="239"/>
    </location>
</feature>
<comment type="caution">
    <text evidence="15">The sequence shown here is derived from an EMBL/GenBank/DDBJ whole genome shotgun (WGS) entry which is preliminary data.</text>
</comment>
<comment type="catalytic activity">
    <reaction evidence="1">
        <text>Hydrolysis of proteins with broad specificity similar to that of pepsin A, preferring hydrophobic residues at P1 and P1'. Clots milk and activates trypsinogen. Does not cleave 4-Gln-|-His-5, but does cleave 10-His-|-Leu-11 and 12-Val-|-Glu-13 in B chain of insulin.</text>
        <dbReference type="EC" id="3.4.23.21"/>
    </reaction>
</comment>
<keyword evidence="5 13" id="KW-0732">Signal</keyword>
<evidence type="ECO:0000313" key="16">
    <source>
        <dbReference type="Proteomes" id="UP000253551"/>
    </source>
</evidence>
<feature type="active site" evidence="10">
    <location>
        <position position="236"/>
    </location>
</feature>
<dbReference type="STRING" id="4846.A0A367ING9"/>
<feature type="signal peptide" evidence="13">
    <location>
        <begin position="1"/>
        <end position="16"/>
    </location>
</feature>
<feature type="chain" id="PRO_5016901463" description="rhizopuspepsin" evidence="13">
    <location>
        <begin position="17"/>
        <end position="239"/>
    </location>
</feature>
<dbReference type="InterPro" id="IPR001461">
    <property type="entry name" value="Aspartic_peptidase_A1"/>
</dbReference>
<dbReference type="EMBL" id="PJQM01006740">
    <property type="protein sequence ID" value="RCH79183.1"/>
    <property type="molecule type" value="Genomic_DNA"/>
</dbReference>
<evidence type="ECO:0000256" key="1">
    <source>
        <dbReference type="ARBA" id="ARBA00001130"/>
    </source>
</evidence>
<dbReference type="SUPFAM" id="SSF50630">
    <property type="entry name" value="Acid proteases"/>
    <property type="match status" value="1"/>
</dbReference>
<keyword evidence="8" id="KW-0865">Zymogen</keyword>
<evidence type="ECO:0000256" key="10">
    <source>
        <dbReference type="PIRSR" id="PIRSR601461-1"/>
    </source>
</evidence>
<evidence type="ECO:0000259" key="14">
    <source>
        <dbReference type="PROSITE" id="PS51767"/>
    </source>
</evidence>
<dbReference type="OrthoDB" id="15189at2759"/>
<dbReference type="Gene3D" id="2.40.70.10">
    <property type="entry name" value="Acid Proteases"/>
    <property type="match status" value="2"/>
</dbReference>
<evidence type="ECO:0000256" key="9">
    <source>
        <dbReference type="ARBA" id="ARBA00023157"/>
    </source>
</evidence>
<gene>
    <name evidence="15" type="ORF">CU098_006767</name>
</gene>
<dbReference type="PROSITE" id="PS51767">
    <property type="entry name" value="PEPTIDASE_A1"/>
    <property type="match status" value="1"/>
</dbReference>
<dbReference type="InterPro" id="IPR034164">
    <property type="entry name" value="Pepsin-like_dom"/>
</dbReference>
<dbReference type="GO" id="GO:0006508">
    <property type="term" value="P:proteolysis"/>
    <property type="evidence" value="ECO:0007669"/>
    <property type="project" value="UniProtKB-KW"/>
</dbReference>
<dbReference type="InterPro" id="IPR001969">
    <property type="entry name" value="Aspartic_peptidase_AS"/>
</dbReference>
<dbReference type="InterPro" id="IPR033121">
    <property type="entry name" value="PEPTIDASE_A1"/>
</dbReference>
<feature type="active site" evidence="10">
    <location>
        <position position="55"/>
    </location>
</feature>
<dbReference type="FunFam" id="2.40.70.10:FF:000008">
    <property type="entry name" value="Cathepsin D"/>
    <property type="match status" value="1"/>
</dbReference>
<dbReference type="CDD" id="cd05471">
    <property type="entry name" value="pepsin_like"/>
    <property type="match status" value="1"/>
</dbReference>
<feature type="disulfide bond" evidence="11">
    <location>
        <begin position="68"/>
        <end position="74"/>
    </location>
</feature>
<evidence type="ECO:0000256" key="13">
    <source>
        <dbReference type="SAM" id="SignalP"/>
    </source>
</evidence>
<dbReference type="Proteomes" id="UP000253551">
    <property type="component" value="Unassembled WGS sequence"/>
</dbReference>
<evidence type="ECO:0000256" key="6">
    <source>
        <dbReference type="ARBA" id="ARBA00022750"/>
    </source>
</evidence>
<comment type="similarity">
    <text evidence="2 12">Belongs to the peptidase A1 family.</text>
</comment>
<protein>
    <recommendedName>
        <fullName evidence="3">rhizopuspepsin</fullName>
        <ecNumber evidence="3">3.4.23.21</ecNumber>
    </recommendedName>
</protein>
<name>A0A367ING9_RHIST</name>
<sequence length="239" mass="26536">MKSIVLAALFIFGTYAVPIQEKRIKVKLTGYFHGSGYYGQVRIGEPAQLFDVVFDTGSSDFWVVSNDCQTKEYCLKHRQFQPKLSRTYKRGKGDPSFSVRYGSGSIHARIGQDTLRIGSGTLQDQFVADATELSTIFERLPIDGIMGLGLPKLSKSDPNRLTLIESMVNQQLVDKAIFSIYIQPFGGQIDFGGMDPNLYTGSIHYAPLTSDNYWATHMNKASFGNYSIDSQSVIVDSGK</sequence>
<dbReference type="EC" id="3.4.23.21" evidence="3"/>
<reference evidence="15 16" key="1">
    <citation type="journal article" date="2018" name="G3 (Bethesda)">
        <title>Phylogenetic and Phylogenomic Definition of Rhizopus Species.</title>
        <authorList>
            <person name="Gryganskyi A.P."/>
            <person name="Golan J."/>
            <person name="Dolatabadi S."/>
            <person name="Mondo S."/>
            <person name="Robb S."/>
            <person name="Idnurm A."/>
            <person name="Muszewska A."/>
            <person name="Steczkiewicz K."/>
            <person name="Masonjones S."/>
            <person name="Liao H.L."/>
            <person name="Gajdeczka M.T."/>
            <person name="Anike F."/>
            <person name="Vuek A."/>
            <person name="Anishchenko I.M."/>
            <person name="Voigt K."/>
            <person name="de Hoog G.S."/>
            <person name="Smith M.E."/>
            <person name="Heitman J."/>
            <person name="Vilgalys R."/>
            <person name="Stajich J.E."/>
        </authorList>
    </citation>
    <scope>NUCLEOTIDE SEQUENCE [LARGE SCALE GENOMIC DNA]</scope>
    <source>
        <strain evidence="15 16">LSU 92-RS-03</strain>
    </source>
</reference>
<dbReference type="PRINTS" id="PR00792">
    <property type="entry name" value="PEPSIN"/>
</dbReference>
<dbReference type="InterPro" id="IPR021109">
    <property type="entry name" value="Peptidase_aspartic_dom_sf"/>
</dbReference>
<dbReference type="GO" id="GO:0004190">
    <property type="term" value="F:aspartic-type endopeptidase activity"/>
    <property type="evidence" value="ECO:0007669"/>
    <property type="project" value="UniProtKB-KW"/>
</dbReference>
<keyword evidence="7 12" id="KW-0378">Hydrolase</keyword>
<proteinExistence type="inferred from homology"/>
<evidence type="ECO:0000256" key="7">
    <source>
        <dbReference type="ARBA" id="ARBA00022801"/>
    </source>
</evidence>
<keyword evidence="16" id="KW-1185">Reference proteome</keyword>
<evidence type="ECO:0000256" key="5">
    <source>
        <dbReference type="ARBA" id="ARBA00022729"/>
    </source>
</evidence>
<evidence type="ECO:0000256" key="3">
    <source>
        <dbReference type="ARBA" id="ARBA00013205"/>
    </source>
</evidence>
<keyword evidence="4 12" id="KW-0645">Protease</keyword>
<dbReference type="PROSITE" id="PS00141">
    <property type="entry name" value="ASP_PROTEASE"/>
    <property type="match status" value="1"/>
</dbReference>
<keyword evidence="9 11" id="KW-1015">Disulfide bond</keyword>
<evidence type="ECO:0000313" key="15">
    <source>
        <dbReference type="EMBL" id="RCH79183.1"/>
    </source>
</evidence>
<evidence type="ECO:0000256" key="11">
    <source>
        <dbReference type="PIRSR" id="PIRSR601461-2"/>
    </source>
</evidence>
<dbReference type="PANTHER" id="PTHR47966">
    <property type="entry name" value="BETA-SITE APP-CLEAVING ENZYME, ISOFORM A-RELATED"/>
    <property type="match status" value="1"/>
</dbReference>
<evidence type="ECO:0000256" key="12">
    <source>
        <dbReference type="RuleBase" id="RU000454"/>
    </source>
</evidence>
<evidence type="ECO:0000256" key="2">
    <source>
        <dbReference type="ARBA" id="ARBA00007447"/>
    </source>
</evidence>
<evidence type="ECO:0000256" key="4">
    <source>
        <dbReference type="ARBA" id="ARBA00022670"/>
    </source>
</evidence>
<accession>A0A367ING9</accession>
<evidence type="ECO:0000256" key="8">
    <source>
        <dbReference type="ARBA" id="ARBA00023145"/>
    </source>
</evidence>
<dbReference type="AlphaFoldDB" id="A0A367ING9"/>
<dbReference type="PANTHER" id="PTHR47966:SF51">
    <property type="entry name" value="BETA-SITE APP-CLEAVING ENZYME, ISOFORM A-RELATED"/>
    <property type="match status" value="1"/>
</dbReference>
<dbReference type="Pfam" id="PF00026">
    <property type="entry name" value="Asp"/>
    <property type="match status" value="1"/>
</dbReference>